<evidence type="ECO:0000313" key="2">
    <source>
        <dbReference type="EMBL" id="EPQ02612.1"/>
    </source>
</evidence>
<dbReference type="Proteomes" id="UP000052978">
    <property type="component" value="Unassembled WGS sequence"/>
</dbReference>
<sequence>MEKGAQAPDWDSDETVIDGSVTESDLEDEELPWSRLLFDQDTSLRSEFSLHPDISGICKGPKAENPEVLPYPAKELNADRDSPEISLLSGTAIKVSDMVAVKENSLIEPQKILAAPNVFFESGKEVTLTITSEETKDEESSVETFVSALEKLITSPANTQEETLFGIMNDIEPRELMSPLSNSLNSLSIPLTCHRDLLENTKDDALPAELLAAINTLSEATVGPICHRKEGGSSLSAGNECLGIEPNMSQTDDDCAQIAEVNFESLCSTPPYEQDSKLAELQDKHPSVQQVSARAQCTNSYTLKEIVGREVAVGTGAGLGPSSVPPPSPSCRSPQSPVCWQPCSCHSHVLMALAPLTPTDGVE</sequence>
<keyword evidence="3" id="KW-1185">Reference proteome</keyword>
<feature type="region of interest" description="Disordered" evidence="1">
    <location>
        <begin position="1"/>
        <end position="26"/>
    </location>
</feature>
<proteinExistence type="predicted"/>
<gene>
    <name evidence="2" type="ORF">D623_10035942</name>
</gene>
<evidence type="ECO:0000256" key="1">
    <source>
        <dbReference type="SAM" id="MobiDB-lite"/>
    </source>
</evidence>
<dbReference type="InterPro" id="IPR042334">
    <property type="entry name" value="ANKRD31"/>
</dbReference>
<dbReference type="PANTHER" id="PTHR24176">
    <property type="entry name" value="ANKYRIN REPEAT DOMAIN-CONTAINING PROTEIN 31-RELATED"/>
    <property type="match status" value="1"/>
</dbReference>
<dbReference type="AlphaFoldDB" id="S7P4Y0"/>
<protein>
    <submittedName>
        <fullName evidence="2">Ankyrin repeat domain-containing protein 31</fullName>
    </submittedName>
</protein>
<accession>S7P4Y0</accession>
<dbReference type="EMBL" id="KE161240">
    <property type="protein sequence ID" value="EPQ02612.1"/>
    <property type="molecule type" value="Genomic_DNA"/>
</dbReference>
<evidence type="ECO:0000313" key="3">
    <source>
        <dbReference type="Proteomes" id="UP000052978"/>
    </source>
</evidence>
<dbReference type="PANTHER" id="PTHR24176:SF14">
    <property type="entry name" value="ANKYRIN REPEAT DOMAIN-CONTAINING PROTEIN 31"/>
    <property type="match status" value="1"/>
</dbReference>
<organism evidence="2 3">
    <name type="scientific">Myotis brandtii</name>
    <name type="common">Brandt's bat</name>
    <dbReference type="NCBI Taxonomy" id="109478"/>
    <lineage>
        <taxon>Eukaryota</taxon>
        <taxon>Metazoa</taxon>
        <taxon>Chordata</taxon>
        <taxon>Craniata</taxon>
        <taxon>Vertebrata</taxon>
        <taxon>Euteleostomi</taxon>
        <taxon>Mammalia</taxon>
        <taxon>Eutheria</taxon>
        <taxon>Laurasiatheria</taxon>
        <taxon>Chiroptera</taxon>
        <taxon>Yangochiroptera</taxon>
        <taxon>Vespertilionidae</taxon>
        <taxon>Myotis</taxon>
    </lineage>
</organism>
<name>S7P4Y0_MYOBR</name>
<reference evidence="2 3" key="1">
    <citation type="journal article" date="2013" name="Nat. Commun.">
        <title>Genome analysis reveals insights into physiology and longevity of the Brandt's bat Myotis brandtii.</title>
        <authorList>
            <person name="Seim I."/>
            <person name="Fang X."/>
            <person name="Xiong Z."/>
            <person name="Lobanov A.V."/>
            <person name="Huang Z."/>
            <person name="Ma S."/>
            <person name="Feng Y."/>
            <person name="Turanov A.A."/>
            <person name="Zhu Y."/>
            <person name="Lenz T.L."/>
            <person name="Gerashchenko M.V."/>
            <person name="Fan D."/>
            <person name="Hee Yim S."/>
            <person name="Yao X."/>
            <person name="Jordan D."/>
            <person name="Xiong Y."/>
            <person name="Ma Y."/>
            <person name="Lyapunov A.N."/>
            <person name="Chen G."/>
            <person name="Kulakova O.I."/>
            <person name="Sun Y."/>
            <person name="Lee S.G."/>
            <person name="Bronson R.T."/>
            <person name="Moskalev A.A."/>
            <person name="Sunyaev S.R."/>
            <person name="Zhang G."/>
            <person name="Krogh A."/>
            <person name="Wang J."/>
            <person name="Gladyshev V.N."/>
        </authorList>
    </citation>
    <scope>NUCLEOTIDE SEQUENCE [LARGE SCALE GENOMIC DNA]</scope>
</reference>